<dbReference type="STRING" id="573061.Clocel_0248"/>
<dbReference type="EMBL" id="CP002160">
    <property type="protein sequence ID" value="ADL50032.1"/>
    <property type="molecule type" value="Genomic_DNA"/>
</dbReference>
<organism evidence="2 3">
    <name type="scientific">Clostridium cellulovorans (strain ATCC 35296 / DSM 3052 / OCM 3 / 743B)</name>
    <dbReference type="NCBI Taxonomy" id="573061"/>
    <lineage>
        <taxon>Bacteria</taxon>
        <taxon>Bacillati</taxon>
        <taxon>Bacillota</taxon>
        <taxon>Clostridia</taxon>
        <taxon>Eubacteriales</taxon>
        <taxon>Clostridiaceae</taxon>
        <taxon>Clostridium</taxon>
    </lineage>
</organism>
<reference evidence="2 3" key="1">
    <citation type="submission" date="2010-08" db="EMBL/GenBank/DDBJ databases">
        <title>Complete sequence of Clostridium cellulovorans 743B.</title>
        <authorList>
            <consortium name="US DOE Joint Genome Institute"/>
            <person name="Lucas S."/>
            <person name="Copeland A."/>
            <person name="Lapidus A."/>
            <person name="Cheng J.-F."/>
            <person name="Bruce D."/>
            <person name="Goodwin L."/>
            <person name="Pitluck S."/>
            <person name="Chertkov O."/>
            <person name="Detter J.C."/>
            <person name="Han C."/>
            <person name="Tapia R."/>
            <person name="Land M."/>
            <person name="Hauser L."/>
            <person name="Chang Y.-J."/>
            <person name="Jeffries C."/>
            <person name="Kyrpides N."/>
            <person name="Ivanova N."/>
            <person name="Mikhailova N."/>
            <person name="Hemme C.L."/>
            <person name="Woyke T."/>
        </authorList>
    </citation>
    <scope>NUCLEOTIDE SEQUENCE [LARGE SCALE GENOMIC DNA]</scope>
    <source>
        <strain evidence="3">ATCC 35296 / DSM 3052 / OCM 3 / 743B</strain>
    </source>
</reference>
<keyword evidence="3" id="KW-1185">Reference proteome</keyword>
<protein>
    <submittedName>
        <fullName evidence="2">Uncharacterized protein</fullName>
    </submittedName>
</protein>
<dbReference type="Proteomes" id="UP000002730">
    <property type="component" value="Chromosome"/>
</dbReference>
<dbReference type="RefSeq" id="WP_010075203.1">
    <property type="nucleotide sequence ID" value="NC_014393.1"/>
</dbReference>
<keyword evidence="1" id="KW-0812">Transmembrane</keyword>
<feature type="transmembrane region" description="Helical" evidence="1">
    <location>
        <begin position="12"/>
        <end position="32"/>
    </location>
</feature>
<name>D9SPI3_CLOC7</name>
<dbReference type="KEGG" id="ccb:Clocel_0248"/>
<dbReference type="HOGENOM" id="CLU_1821977_0_0_9"/>
<proteinExistence type="predicted"/>
<keyword evidence="1" id="KW-1133">Transmembrane helix</keyword>
<keyword evidence="1" id="KW-0472">Membrane</keyword>
<evidence type="ECO:0000313" key="2">
    <source>
        <dbReference type="EMBL" id="ADL50032.1"/>
    </source>
</evidence>
<dbReference type="AlphaFoldDB" id="D9SPI3"/>
<evidence type="ECO:0000313" key="3">
    <source>
        <dbReference type="Proteomes" id="UP000002730"/>
    </source>
</evidence>
<gene>
    <name evidence="2" type="ordered locus">Clocel_0248</name>
</gene>
<dbReference type="OrthoDB" id="1911600at2"/>
<accession>D9SPI3</accession>
<dbReference type="eggNOG" id="ENOG502ZQEF">
    <property type="taxonomic scope" value="Bacteria"/>
</dbReference>
<sequence>MRHGYHMGFGLYGSYILIFLLIAFSVLAVLFFKSKPVANPFTIKLIDILKEKYAAGIITADEYIERKMIIEELKFVNPYTPVLLERYAQCLIDTKDFLIIRNILESKNLDSSISEGLAKGLLPYEDFKDI</sequence>
<evidence type="ECO:0000256" key="1">
    <source>
        <dbReference type="SAM" id="Phobius"/>
    </source>
</evidence>